<evidence type="ECO:0000256" key="6">
    <source>
        <dbReference type="PROSITE-ProRule" id="PRU00433"/>
    </source>
</evidence>
<dbReference type="InterPro" id="IPR036909">
    <property type="entry name" value="Cyt_c-like_dom_sf"/>
</dbReference>
<feature type="chain" id="PRO_5047423371" evidence="7">
    <location>
        <begin position="21"/>
        <end position="137"/>
    </location>
</feature>
<evidence type="ECO:0000256" key="3">
    <source>
        <dbReference type="ARBA" id="ARBA00022723"/>
    </source>
</evidence>
<evidence type="ECO:0000256" key="5">
    <source>
        <dbReference type="ARBA" id="ARBA00023004"/>
    </source>
</evidence>
<accession>A0ABW5EB79</accession>
<reference evidence="10" key="1">
    <citation type="journal article" date="2019" name="Int. J. Syst. Evol. Microbiol.">
        <title>The Global Catalogue of Microorganisms (GCM) 10K type strain sequencing project: providing services to taxonomists for standard genome sequencing and annotation.</title>
        <authorList>
            <consortium name="The Broad Institute Genomics Platform"/>
            <consortium name="The Broad Institute Genome Sequencing Center for Infectious Disease"/>
            <person name="Wu L."/>
            <person name="Ma J."/>
        </authorList>
    </citation>
    <scope>NUCLEOTIDE SEQUENCE [LARGE SCALE GENOMIC DNA]</scope>
    <source>
        <strain evidence="10">KCTC 12848</strain>
    </source>
</reference>
<evidence type="ECO:0000256" key="2">
    <source>
        <dbReference type="ARBA" id="ARBA00022617"/>
    </source>
</evidence>
<dbReference type="Proteomes" id="UP001597425">
    <property type="component" value="Unassembled WGS sequence"/>
</dbReference>
<evidence type="ECO:0000313" key="10">
    <source>
        <dbReference type="Proteomes" id="UP001597425"/>
    </source>
</evidence>
<keyword evidence="10" id="KW-1185">Reference proteome</keyword>
<proteinExistence type="predicted"/>
<keyword evidence="7" id="KW-0732">Signal</keyword>
<gene>
    <name evidence="9" type="ORF">ACFSKX_10535</name>
</gene>
<keyword evidence="1" id="KW-0813">Transport</keyword>
<dbReference type="PROSITE" id="PS51007">
    <property type="entry name" value="CYTC"/>
    <property type="match status" value="1"/>
</dbReference>
<dbReference type="PRINTS" id="PR00607">
    <property type="entry name" value="CYTCHROMECIE"/>
</dbReference>
<dbReference type="Pfam" id="PF13442">
    <property type="entry name" value="Cytochrome_CBB3"/>
    <property type="match status" value="1"/>
</dbReference>
<keyword evidence="4" id="KW-0249">Electron transport</keyword>
<comment type="caution">
    <text evidence="9">The sequence shown here is derived from an EMBL/GenBank/DDBJ whole genome shotgun (WGS) entry which is preliminary data.</text>
</comment>
<dbReference type="PANTHER" id="PTHR40942">
    <property type="match status" value="1"/>
</dbReference>
<dbReference type="SUPFAM" id="SSF46626">
    <property type="entry name" value="Cytochrome c"/>
    <property type="match status" value="1"/>
</dbReference>
<organism evidence="9 10">
    <name type="scientific">Microbulbifer halophilus</name>
    <dbReference type="NCBI Taxonomy" id="453963"/>
    <lineage>
        <taxon>Bacteria</taxon>
        <taxon>Pseudomonadati</taxon>
        <taxon>Pseudomonadota</taxon>
        <taxon>Gammaproteobacteria</taxon>
        <taxon>Cellvibrionales</taxon>
        <taxon>Microbulbiferaceae</taxon>
        <taxon>Microbulbifer</taxon>
    </lineage>
</organism>
<feature type="domain" description="Cytochrome c" evidence="8">
    <location>
        <begin position="56"/>
        <end position="136"/>
    </location>
</feature>
<evidence type="ECO:0000256" key="7">
    <source>
        <dbReference type="SAM" id="SignalP"/>
    </source>
</evidence>
<dbReference type="RefSeq" id="WP_265721590.1">
    <property type="nucleotide sequence ID" value="NZ_JAPIVK010000013.1"/>
</dbReference>
<evidence type="ECO:0000256" key="1">
    <source>
        <dbReference type="ARBA" id="ARBA00022448"/>
    </source>
</evidence>
<dbReference type="Gene3D" id="1.10.760.10">
    <property type="entry name" value="Cytochrome c-like domain"/>
    <property type="match status" value="1"/>
</dbReference>
<dbReference type="InterPro" id="IPR009056">
    <property type="entry name" value="Cyt_c-like_dom"/>
</dbReference>
<dbReference type="PANTHER" id="PTHR40942:SF4">
    <property type="entry name" value="CYTOCHROME C5"/>
    <property type="match status" value="1"/>
</dbReference>
<keyword evidence="2 6" id="KW-0349">Heme</keyword>
<evidence type="ECO:0000259" key="8">
    <source>
        <dbReference type="PROSITE" id="PS51007"/>
    </source>
</evidence>
<keyword evidence="3 6" id="KW-0479">Metal-binding</keyword>
<protein>
    <submittedName>
        <fullName evidence="9">C-type cytochrome</fullName>
    </submittedName>
</protein>
<sequence>MKSILSIAAVLTVGAAAAMAQSVDEEIAERIAPAGETCMQGDECAAAAPAASDSGGGARSGKEVYDASCHTCHATGTAGAPKLGDADAWAPRIGKGMDTLYTHAIQGFNAMPAKGLCMDCSEDEVKAAVDYMTENSQ</sequence>
<name>A0ABW5EB79_9GAMM</name>
<evidence type="ECO:0000256" key="4">
    <source>
        <dbReference type="ARBA" id="ARBA00022982"/>
    </source>
</evidence>
<evidence type="ECO:0000313" key="9">
    <source>
        <dbReference type="EMBL" id="MFD2310853.1"/>
    </source>
</evidence>
<dbReference type="EMBL" id="JBHUJD010000011">
    <property type="protein sequence ID" value="MFD2310853.1"/>
    <property type="molecule type" value="Genomic_DNA"/>
</dbReference>
<dbReference type="InterPro" id="IPR002323">
    <property type="entry name" value="Cyt_CIE"/>
</dbReference>
<keyword evidence="5 6" id="KW-0408">Iron</keyword>
<feature type="signal peptide" evidence="7">
    <location>
        <begin position="1"/>
        <end position="20"/>
    </location>
</feature>